<feature type="transmembrane region" description="Helical" evidence="6">
    <location>
        <begin position="266"/>
        <end position="290"/>
    </location>
</feature>
<evidence type="ECO:0000256" key="1">
    <source>
        <dbReference type="ARBA" id="ARBA00004651"/>
    </source>
</evidence>
<feature type="transmembrane region" description="Helical" evidence="6">
    <location>
        <begin position="84"/>
        <end position="106"/>
    </location>
</feature>
<dbReference type="InterPro" id="IPR024320">
    <property type="entry name" value="LPG_synthase_C"/>
</dbReference>
<gene>
    <name evidence="8" type="primary">mprF</name>
    <name evidence="8" type="ORF">ESZ47_05160</name>
</gene>
<feature type="domain" description="Phosphatidylglycerol lysyltransferase C-terminal" evidence="7">
    <location>
        <begin position="521"/>
        <end position="807"/>
    </location>
</feature>
<dbReference type="SUPFAM" id="SSF55729">
    <property type="entry name" value="Acyl-CoA N-acyltransferases (Nat)"/>
    <property type="match status" value="1"/>
</dbReference>
<evidence type="ECO:0000313" key="8">
    <source>
        <dbReference type="EMBL" id="TYC47527.1"/>
    </source>
</evidence>
<reference evidence="8 9" key="1">
    <citation type="submission" date="2019-01" db="EMBL/GenBank/DDBJ databases">
        <title>Leuconostoc litchii sp. nov., a novel lactic acid bacterium isolated from lychee.</title>
        <authorList>
            <person name="Wang L.-T."/>
        </authorList>
    </citation>
    <scope>NUCLEOTIDE SEQUENCE [LARGE SCALE GENOMIC DNA]</scope>
    <source>
        <strain evidence="8 9">MB7</strain>
    </source>
</reference>
<protein>
    <submittedName>
        <fullName evidence="8">Bifunctional lysylphosphatidylglycerol flippase/synthetase MprF</fullName>
    </submittedName>
</protein>
<feature type="transmembrane region" description="Helical" evidence="6">
    <location>
        <begin position="437"/>
        <end position="456"/>
    </location>
</feature>
<dbReference type="EMBL" id="SDGY01000001">
    <property type="protein sequence ID" value="TYC47527.1"/>
    <property type="molecule type" value="Genomic_DNA"/>
</dbReference>
<sequence length="844" mass="96913">MKGIKSVLSKLIILAITLILISQLFIMTREITWHAILSTVNDIAWWQLLLLVVCGFLVIVPTIFNDVILKEWQDYHLSLRETVQRAWLINVFNINAGFVGILSVFLRRIFYNDQPRKKPIKPFVQMYILGQSGLLFTSIVAFIVLLLRSTNQLADQMVWLAVFILIAIIVIIVSFTKRLNTWQGLHIKVCYHLIANAIVALVAQMILFILIGRIIDIHLSVTNIMLSFIIASTVALVTMTPGTWGSFDVAIIIMLSSFQVTRVDSFIWLILYRVTYNLVPLFSAVCLLFFRISKRINDSFRGVPHYVARSLAHQFVTVVLYLSGFLLVLSGTMPRVAEQIFIFNHLRSWPVTYALINQLPNILFGFLILISARGIANRVKRAYGATIVILMMVSVYIFFFYRYLAPFILIGIVLFAVIFSKQTLYRKQFIHSWEEQFVDLLIWGTLIISYLVLGIVNLPTVHHHFHHAETVPSFHWWYIGLIIIVVVAITGLLLSKYLHAQQVPLGVAFEESRVQKVLEIGDNHYTNLIFLGDKRLYFYQVDHQDVVGMQFRIINNKAMVMGDPFGNEEYFAPAMEQFVNEADILGYVPVFYEISETIAMMAHEFGYDFFKLGEEALVMLDDFSTAGKKMQNIRSEMNQATRAGFDFKVLEAPFDHKVVKQLQAISEEWLDGREEKGYSLGFFDENYLQRGPIAILEKDGQIEAFATLVTSHTEQQMAVDLMRFTKSAPNGVMDVLFVRAFQYAQDKKFKIFNLGMSPLANVGQHRQSFGRERLANLVYQFGSKVYSFEGLHHYKNKFTKVWQPMYIGYSRKSSIVAVMLGLLRIDNKGVAHAPKIDMRYTRNN</sequence>
<feature type="transmembrane region" description="Helical" evidence="6">
    <location>
        <begin position="127"/>
        <end position="146"/>
    </location>
</feature>
<dbReference type="Proteomes" id="UP000442244">
    <property type="component" value="Unassembled WGS sequence"/>
</dbReference>
<comment type="subcellular location">
    <subcellularLocation>
        <location evidence="1">Cell membrane</location>
        <topology evidence="1">Multi-pass membrane protein</topology>
    </subcellularLocation>
</comment>
<name>A0A6P2CTE6_9LACO</name>
<organism evidence="8 9">
    <name type="scientific">Leuconostoc litchii</name>
    <dbReference type="NCBI Taxonomy" id="1981069"/>
    <lineage>
        <taxon>Bacteria</taxon>
        <taxon>Bacillati</taxon>
        <taxon>Bacillota</taxon>
        <taxon>Bacilli</taxon>
        <taxon>Lactobacillales</taxon>
        <taxon>Lactobacillaceae</taxon>
        <taxon>Leuconostoc</taxon>
    </lineage>
</organism>
<dbReference type="GO" id="GO:0005886">
    <property type="term" value="C:plasma membrane"/>
    <property type="evidence" value="ECO:0007669"/>
    <property type="project" value="UniProtKB-SubCell"/>
</dbReference>
<dbReference type="InterPro" id="IPR051211">
    <property type="entry name" value="PG_lysyltransferase"/>
</dbReference>
<feature type="transmembrane region" description="Helical" evidence="6">
    <location>
        <begin position="476"/>
        <end position="494"/>
    </location>
</feature>
<evidence type="ECO:0000259" key="7">
    <source>
        <dbReference type="Pfam" id="PF09924"/>
    </source>
</evidence>
<feature type="transmembrane region" description="Helical" evidence="6">
    <location>
        <begin position="407"/>
        <end position="425"/>
    </location>
</feature>
<keyword evidence="2" id="KW-1003">Cell membrane</keyword>
<evidence type="ECO:0000313" key="9">
    <source>
        <dbReference type="Proteomes" id="UP000442244"/>
    </source>
</evidence>
<dbReference type="Pfam" id="PF09924">
    <property type="entry name" value="LPG_synthase_C"/>
    <property type="match status" value="1"/>
</dbReference>
<evidence type="ECO:0000256" key="4">
    <source>
        <dbReference type="ARBA" id="ARBA00022989"/>
    </source>
</evidence>
<feature type="transmembrane region" description="Helical" evidence="6">
    <location>
        <begin position="158"/>
        <end position="177"/>
    </location>
</feature>
<feature type="transmembrane region" description="Helical" evidence="6">
    <location>
        <begin position="217"/>
        <end position="237"/>
    </location>
</feature>
<evidence type="ECO:0000256" key="3">
    <source>
        <dbReference type="ARBA" id="ARBA00022692"/>
    </source>
</evidence>
<feature type="transmembrane region" description="Helical" evidence="6">
    <location>
        <begin position="351"/>
        <end position="370"/>
    </location>
</feature>
<dbReference type="PANTHER" id="PTHR34697">
    <property type="entry name" value="PHOSPHATIDYLGLYCEROL LYSYLTRANSFERASE"/>
    <property type="match status" value="1"/>
</dbReference>
<dbReference type="AlphaFoldDB" id="A0A6P2CTE6"/>
<feature type="transmembrane region" description="Helical" evidence="6">
    <location>
        <begin position="382"/>
        <end position="401"/>
    </location>
</feature>
<evidence type="ECO:0000256" key="5">
    <source>
        <dbReference type="ARBA" id="ARBA00023136"/>
    </source>
</evidence>
<dbReference type="GO" id="GO:0016755">
    <property type="term" value="F:aminoacyltransferase activity"/>
    <property type="evidence" value="ECO:0007669"/>
    <property type="project" value="TreeGrafter"/>
</dbReference>
<comment type="caution">
    <text evidence="8">The sequence shown here is derived from an EMBL/GenBank/DDBJ whole genome shotgun (WGS) entry which is preliminary data.</text>
</comment>
<dbReference type="OrthoDB" id="145485at2"/>
<feature type="transmembrane region" description="Helical" evidence="6">
    <location>
        <begin position="43"/>
        <end position="64"/>
    </location>
</feature>
<feature type="transmembrane region" description="Helical" evidence="6">
    <location>
        <begin position="189"/>
        <end position="211"/>
    </location>
</feature>
<dbReference type="GO" id="GO:0055091">
    <property type="term" value="P:phospholipid homeostasis"/>
    <property type="evidence" value="ECO:0007669"/>
    <property type="project" value="TreeGrafter"/>
</dbReference>
<dbReference type="InterPro" id="IPR016181">
    <property type="entry name" value="Acyl_CoA_acyltransferase"/>
</dbReference>
<dbReference type="PANTHER" id="PTHR34697:SF2">
    <property type="entry name" value="PHOSPHATIDYLGLYCEROL LYSYLTRANSFERASE"/>
    <property type="match status" value="1"/>
</dbReference>
<dbReference type="RefSeq" id="WP_148605364.1">
    <property type="nucleotide sequence ID" value="NZ_SDGY01000001.1"/>
</dbReference>
<evidence type="ECO:0000256" key="2">
    <source>
        <dbReference type="ARBA" id="ARBA00022475"/>
    </source>
</evidence>
<feature type="transmembrane region" description="Helical" evidence="6">
    <location>
        <begin position="12"/>
        <end position="31"/>
    </location>
</feature>
<evidence type="ECO:0000256" key="6">
    <source>
        <dbReference type="SAM" id="Phobius"/>
    </source>
</evidence>
<feature type="transmembrane region" description="Helical" evidence="6">
    <location>
        <begin position="311"/>
        <end position="331"/>
    </location>
</feature>
<proteinExistence type="predicted"/>
<keyword evidence="4 6" id="KW-1133">Transmembrane helix</keyword>
<accession>A0A6P2CTE6</accession>
<keyword evidence="9" id="KW-1185">Reference proteome</keyword>
<keyword evidence="3 6" id="KW-0812">Transmembrane</keyword>
<keyword evidence="5 6" id="KW-0472">Membrane</keyword>
<dbReference type="NCBIfam" id="NF033480">
    <property type="entry name" value="bifunc_MprF"/>
    <property type="match status" value="1"/>
</dbReference>